<evidence type="ECO:0000256" key="7">
    <source>
        <dbReference type="ARBA" id="ARBA00023136"/>
    </source>
</evidence>
<comment type="function">
    <text evidence="12">Cell surface proteoglycan.</text>
</comment>
<dbReference type="InterPro" id="IPR001863">
    <property type="entry name" value="Glypican"/>
</dbReference>
<keyword evidence="8" id="KW-0325">Glycoprotein</keyword>
<sequence>MVLRSIADFAHINQVSLRQKMSINAVTIFLTCFVALVSVCCVSARDISCSSVKSSSAVIPWSGIHIPESPQSGANLRICSPGLTCCTKEMEDRFSDDSGKHYHTLLKESLSALSSMLKSRAKKLDDLFKTLMATSKRDFDSMFKQTYGQIYEQNSGIFLDLYDEIEKYFSTGRVNLSATLENFFKILGEKMFYVMNVQYKFDEKHQACLSEHLTELHPFKDAPTIFISQVRRSLIAFRTLTQSLSAASEVASNMMNLNPTGECYKVVAKMQRCSLCQGYPDLKPCNNYCVNVMKGCLANHAALDYDWGQFAGSMNLLVVKLSEPYDLEAVVKPFYVKISEAVMNFQESGTQVSEKIFSQCGRPSIRRRRDAVLDHEVSHKEDDEEVVLDSPNGYSDQSYNPNSGRKRSSGNRKSNRNRDSQAGDPTLSIHGDKEEEQESELKSIIRDIQNKVNATRDFWSQLPYSICSDEDFSASPKAESSCWNGTDKARYTKETVGNGISNQHDNLEVTHVPNPLINEQLYSLKTITSQLKSACKGSEVEWFDIEDTFSSGSGSGGFDPDNPDMEVGAPNPLPDDEDGKGSGMKPMPDVPEFDGNENDLKKRIGSIDEVSTLAPPPNHEDNDVKPLFDESKVKYNISSSGKATITEKLTLNRALASYLLPVVVVWIGNSFTEWVQLL</sequence>
<keyword evidence="15" id="KW-1185">Reference proteome</keyword>
<dbReference type="Proteomes" id="UP001152759">
    <property type="component" value="Chromosome 4"/>
</dbReference>
<dbReference type="GO" id="GO:0098552">
    <property type="term" value="C:side of membrane"/>
    <property type="evidence" value="ECO:0007669"/>
    <property type="project" value="UniProtKB-KW"/>
</dbReference>
<comment type="subcellular location">
    <subcellularLocation>
        <location evidence="1 12">Cell membrane</location>
        <topology evidence="1 12">Lipid-anchor</topology>
        <topology evidence="1 12">GPI-anchor</topology>
    </subcellularLocation>
</comment>
<proteinExistence type="inferred from homology"/>
<evidence type="ECO:0000256" key="8">
    <source>
        <dbReference type="ARBA" id="ARBA00023180"/>
    </source>
</evidence>
<evidence type="ECO:0000256" key="11">
    <source>
        <dbReference type="RuleBase" id="RU003518"/>
    </source>
</evidence>
<keyword evidence="5" id="KW-0732">Signal</keyword>
<evidence type="ECO:0000256" key="3">
    <source>
        <dbReference type="ARBA" id="ARBA00022475"/>
    </source>
</evidence>
<dbReference type="GO" id="GO:0005576">
    <property type="term" value="C:extracellular region"/>
    <property type="evidence" value="ECO:0007669"/>
    <property type="project" value="TreeGrafter"/>
</dbReference>
<feature type="compositionally biased region" description="Basic residues" evidence="13">
    <location>
        <begin position="404"/>
        <end position="415"/>
    </location>
</feature>
<keyword evidence="9 12" id="KW-0357">Heparan sulfate</keyword>
<evidence type="ECO:0000256" key="10">
    <source>
        <dbReference type="ARBA" id="ARBA00023288"/>
    </source>
</evidence>
<comment type="similarity">
    <text evidence="2 11">Belongs to the glypican family.</text>
</comment>
<accession>A0A9P0CAM4</accession>
<dbReference type="GO" id="GO:0016477">
    <property type="term" value="P:cell migration"/>
    <property type="evidence" value="ECO:0007669"/>
    <property type="project" value="TreeGrafter"/>
</dbReference>
<evidence type="ECO:0000256" key="9">
    <source>
        <dbReference type="ARBA" id="ARBA00023207"/>
    </source>
</evidence>
<dbReference type="PANTHER" id="PTHR10822:SF30">
    <property type="entry name" value="DALLY-LIKE, ISOFORM A"/>
    <property type="match status" value="1"/>
</dbReference>
<protein>
    <submittedName>
        <fullName evidence="14">Uncharacterized protein</fullName>
    </submittedName>
</protein>
<reference evidence="14" key="1">
    <citation type="submission" date="2021-12" db="EMBL/GenBank/DDBJ databases">
        <authorList>
            <person name="King R."/>
        </authorList>
    </citation>
    <scope>NUCLEOTIDE SEQUENCE</scope>
</reference>
<evidence type="ECO:0000313" key="14">
    <source>
        <dbReference type="EMBL" id="CAH0771544.1"/>
    </source>
</evidence>
<dbReference type="KEGG" id="btab:109040976"/>
<organism evidence="14 15">
    <name type="scientific">Bemisia tabaci</name>
    <name type="common">Sweetpotato whitefly</name>
    <name type="synonym">Aleurodes tabaci</name>
    <dbReference type="NCBI Taxonomy" id="7038"/>
    <lineage>
        <taxon>Eukaryota</taxon>
        <taxon>Metazoa</taxon>
        <taxon>Ecdysozoa</taxon>
        <taxon>Arthropoda</taxon>
        <taxon>Hexapoda</taxon>
        <taxon>Insecta</taxon>
        <taxon>Pterygota</taxon>
        <taxon>Neoptera</taxon>
        <taxon>Paraneoptera</taxon>
        <taxon>Hemiptera</taxon>
        <taxon>Sternorrhyncha</taxon>
        <taxon>Aleyrodoidea</taxon>
        <taxon>Aleyrodidae</taxon>
        <taxon>Aleyrodinae</taxon>
        <taxon>Bemisia</taxon>
    </lineage>
</organism>
<dbReference type="AlphaFoldDB" id="A0A9P0CAM4"/>
<dbReference type="GO" id="GO:0009986">
    <property type="term" value="C:cell surface"/>
    <property type="evidence" value="ECO:0007669"/>
    <property type="project" value="TreeGrafter"/>
</dbReference>
<gene>
    <name evidence="14" type="ORF">BEMITA_LOCUS8278</name>
</gene>
<evidence type="ECO:0000256" key="1">
    <source>
        <dbReference type="ARBA" id="ARBA00004609"/>
    </source>
</evidence>
<dbReference type="EMBL" id="OU963865">
    <property type="protein sequence ID" value="CAH0771544.1"/>
    <property type="molecule type" value="Genomic_DNA"/>
</dbReference>
<evidence type="ECO:0000256" key="6">
    <source>
        <dbReference type="ARBA" id="ARBA00022974"/>
    </source>
</evidence>
<dbReference type="PANTHER" id="PTHR10822">
    <property type="entry name" value="GLYPICAN"/>
    <property type="match status" value="1"/>
</dbReference>
<evidence type="ECO:0000256" key="4">
    <source>
        <dbReference type="ARBA" id="ARBA00022622"/>
    </source>
</evidence>
<feature type="compositionally biased region" description="Polar residues" evidence="13">
    <location>
        <begin position="392"/>
        <end position="401"/>
    </location>
</feature>
<dbReference type="GO" id="GO:0045202">
    <property type="term" value="C:synapse"/>
    <property type="evidence" value="ECO:0007669"/>
    <property type="project" value="TreeGrafter"/>
</dbReference>
<evidence type="ECO:0000256" key="13">
    <source>
        <dbReference type="SAM" id="MobiDB-lite"/>
    </source>
</evidence>
<evidence type="ECO:0000256" key="5">
    <source>
        <dbReference type="ARBA" id="ARBA00022729"/>
    </source>
</evidence>
<keyword evidence="6 12" id="KW-0654">Proteoglycan</keyword>
<dbReference type="GO" id="GO:1905475">
    <property type="term" value="P:regulation of protein localization to membrane"/>
    <property type="evidence" value="ECO:0007669"/>
    <property type="project" value="TreeGrafter"/>
</dbReference>
<keyword evidence="4 12" id="KW-0336">GPI-anchor</keyword>
<dbReference type="GO" id="GO:0005886">
    <property type="term" value="C:plasma membrane"/>
    <property type="evidence" value="ECO:0007669"/>
    <property type="project" value="UniProtKB-SubCell"/>
</dbReference>
<evidence type="ECO:0000256" key="2">
    <source>
        <dbReference type="ARBA" id="ARBA00010260"/>
    </source>
</evidence>
<evidence type="ECO:0000256" key="12">
    <source>
        <dbReference type="RuleBase" id="RU003519"/>
    </source>
</evidence>
<keyword evidence="10 12" id="KW-0449">Lipoprotein</keyword>
<name>A0A9P0CAM4_BEMTA</name>
<evidence type="ECO:0000313" key="15">
    <source>
        <dbReference type="Proteomes" id="UP001152759"/>
    </source>
</evidence>
<feature type="region of interest" description="Disordered" evidence="13">
    <location>
        <begin position="551"/>
        <end position="594"/>
    </location>
</feature>
<dbReference type="GO" id="GO:0009966">
    <property type="term" value="P:regulation of signal transduction"/>
    <property type="evidence" value="ECO:0007669"/>
    <property type="project" value="InterPro"/>
</dbReference>
<keyword evidence="3" id="KW-1003">Cell membrane</keyword>
<keyword evidence="7 12" id="KW-0472">Membrane</keyword>
<feature type="region of interest" description="Disordered" evidence="13">
    <location>
        <begin position="375"/>
        <end position="438"/>
    </location>
</feature>
<dbReference type="Pfam" id="PF01153">
    <property type="entry name" value="Glypican"/>
    <property type="match status" value="2"/>
</dbReference>